<accession>A0A0L9TNY0</accession>
<evidence type="ECO:0000313" key="2">
    <source>
        <dbReference type="EMBL" id="KOM32260.1"/>
    </source>
</evidence>
<gene>
    <name evidence="2" type="ORF">LR48_Vigan01g181600</name>
</gene>
<dbReference type="Proteomes" id="UP000053144">
    <property type="component" value="Chromosome 1"/>
</dbReference>
<protein>
    <submittedName>
        <fullName evidence="2">Uncharacterized protein</fullName>
    </submittedName>
</protein>
<evidence type="ECO:0000256" key="1">
    <source>
        <dbReference type="SAM" id="MobiDB-lite"/>
    </source>
</evidence>
<dbReference type="AlphaFoldDB" id="A0A0L9TNY0"/>
<dbReference type="Gramene" id="KOM32260">
    <property type="protein sequence ID" value="KOM32260"/>
    <property type="gene ID" value="LR48_Vigan01g181600"/>
</dbReference>
<reference evidence="3" key="1">
    <citation type="journal article" date="2015" name="Proc. Natl. Acad. Sci. U.S.A.">
        <title>Genome sequencing of adzuki bean (Vigna angularis) provides insight into high starch and low fat accumulation and domestication.</title>
        <authorList>
            <person name="Yang K."/>
            <person name="Tian Z."/>
            <person name="Chen C."/>
            <person name="Luo L."/>
            <person name="Zhao B."/>
            <person name="Wang Z."/>
            <person name="Yu L."/>
            <person name="Li Y."/>
            <person name="Sun Y."/>
            <person name="Li W."/>
            <person name="Chen Y."/>
            <person name="Li Y."/>
            <person name="Zhang Y."/>
            <person name="Ai D."/>
            <person name="Zhao J."/>
            <person name="Shang C."/>
            <person name="Ma Y."/>
            <person name="Wu B."/>
            <person name="Wang M."/>
            <person name="Gao L."/>
            <person name="Sun D."/>
            <person name="Zhang P."/>
            <person name="Guo F."/>
            <person name="Wang W."/>
            <person name="Li Y."/>
            <person name="Wang J."/>
            <person name="Varshney R.K."/>
            <person name="Wang J."/>
            <person name="Ling H.Q."/>
            <person name="Wan P."/>
        </authorList>
    </citation>
    <scope>NUCLEOTIDE SEQUENCE</scope>
    <source>
        <strain evidence="3">cv. Jingnong 6</strain>
    </source>
</reference>
<organism evidence="2 3">
    <name type="scientific">Phaseolus angularis</name>
    <name type="common">Azuki bean</name>
    <name type="synonym">Vigna angularis</name>
    <dbReference type="NCBI Taxonomy" id="3914"/>
    <lineage>
        <taxon>Eukaryota</taxon>
        <taxon>Viridiplantae</taxon>
        <taxon>Streptophyta</taxon>
        <taxon>Embryophyta</taxon>
        <taxon>Tracheophyta</taxon>
        <taxon>Spermatophyta</taxon>
        <taxon>Magnoliopsida</taxon>
        <taxon>eudicotyledons</taxon>
        <taxon>Gunneridae</taxon>
        <taxon>Pentapetalae</taxon>
        <taxon>rosids</taxon>
        <taxon>fabids</taxon>
        <taxon>Fabales</taxon>
        <taxon>Fabaceae</taxon>
        <taxon>Papilionoideae</taxon>
        <taxon>50 kb inversion clade</taxon>
        <taxon>NPAAA clade</taxon>
        <taxon>indigoferoid/millettioid clade</taxon>
        <taxon>Phaseoleae</taxon>
        <taxon>Vigna</taxon>
    </lineage>
</organism>
<name>A0A0L9TNY0_PHAAN</name>
<feature type="region of interest" description="Disordered" evidence="1">
    <location>
        <begin position="1"/>
        <end position="20"/>
    </location>
</feature>
<feature type="compositionally biased region" description="Basic residues" evidence="1">
    <location>
        <begin position="1"/>
        <end position="12"/>
    </location>
</feature>
<proteinExistence type="predicted"/>
<evidence type="ECO:0000313" key="3">
    <source>
        <dbReference type="Proteomes" id="UP000053144"/>
    </source>
</evidence>
<sequence>MIKNEKLRKKKKEREEEDEPIVDGTYRCWRRSHLLPSSTADTIEVSVSIDESHDFDRLDQATTMSSMTHSSKLLRVLNVSSLLKQRFRALMPTIQDDHPGQPTGRLPRLADHQIEWPTNKSTIQADHQVDHPGRSSKPTNHPTDHQIEWPTIKSTVQADNPGRPLWSTAWLGYKR</sequence>
<feature type="region of interest" description="Disordered" evidence="1">
    <location>
        <begin position="123"/>
        <end position="147"/>
    </location>
</feature>
<dbReference type="EMBL" id="CM003371">
    <property type="protein sequence ID" value="KOM32260.1"/>
    <property type="molecule type" value="Genomic_DNA"/>
</dbReference>